<dbReference type="PROSITE" id="PS51257">
    <property type="entry name" value="PROKAR_LIPOPROTEIN"/>
    <property type="match status" value="1"/>
</dbReference>
<dbReference type="EMBL" id="JAMQOQ010000005">
    <property type="protein sequence ID" value="MDS0295962.1"/>
    <property type="molecule type" value="Genomic_DNA"/>
</dbReference>
<evidence type="ECO:0000313" key="2">
    <source>
        <dbReference type="Proteomes" id="UP001254813"/>
    </source>
</evidence>
<organism evidence="1 2">
    <name type="scientific">Halogeometricum luteum</name>
    <dbReference type="NCBI Taxonomy" id="2950537"/>
    <lineage>
        <taxon>Archaea</taxon>
        <taxon>Methanobacteriati</taxon>
        <taxon>Methanobacteriota</taxon>
        <taxon>Stenosarchaea group</taxon>
        <taxon>Halobacteria</taxon>
        <taxon>Halobacteriales</taxon>
        <taxon>Haloferacaceae</taxon>
        <taxon>Halogeometricum</taxon>
    </lineage>
</organism>
<evidence type="ECO:0008006" key="3">
    <source>
        <dbReference type="Google" id="ProtNLM"/>
    </source>
</evidence>
<dbReference type="RefSeq" id="WP_310929942.1">
    <property type="nucleotide sequence ID" value="NZ_JAMQOQ010000005.1"/>
</dbReference>
<dbReference type="Proteomes" id="UP001254813">
    <property type="component" value="Unassembled WGS sequence"/>
</dbReference>
<gene>
    <name evidence="1" type="ORF">NDI79_17450</name>
</gene>
<name>A0ABU2G587_9EURY</name>
<protein>
    <recommendedName>
        <fullName evidence="3">SmpA / OmlA family protein</fullName>
    </recommendedName>
</protein>
<evidence type="ECO:0000313" key="1">
    <source>
        <dbReference type="EMBL" id="MDS0295962.1"/>
    </source>
</evidence>
<keyword evidence="2" id="KW-1185">Reference proteome</keyword>
<proteinExistence type="predicted"/>
<sequence length="132" mass="13809">MKSRIGSLLILALLVAFAGCAGIGSTGPDVTDKEAREQALSAEETRVTQALENASYVTSSSVGIYAKPNATVLNSNSSAVKVRVKMPYSYEYSCEDGSSGAVDGLKTNVVYQVTDSNVTVMTITESIQNACA</sequence>
<accession>A0ABU2G587</accession>
<reference evidence="1 2" key="1">
    <citation type="submission" date="2022-06" db="EMBL/GenBank/DDBJ databases">
        <title>Halogeometricum sp. a new haloarchaeum isolate from saline soil.</title>
        <authorList>
            <person name="Strakova D."/>
            <person name="Galisteo C."/>
            <person name="Sanchez-Porro C."/>
            <person name="Ventosa A."/>
        </authorList>
    </citation>
    <scope>NUCLEOTIDE SEQUENCE [LARGE SCALE GENOMIC DNA]</scope>
    <source>
        <strain evidence="2">S3BR25-2</strain>
    </source>
</reference>
<comment type="caution">
    <text evidence="1">The sequence shown here is derived from an EMBL/GenBank/DDBJ whole genome shotgun (WGS) entry which is preliminary data.</text>
</comment>